<protein>
    <submittedName>
        <fullName evidence="1">Uncharacterized protein</fullName>
    </submittedName>
</protein>
<keyword evidence="2" id="KW-1185">Reference proteome</keyword>
<proteinExistence type="predicted"/>
<sequence length="179" mass="20758">MIEEYSCEIRVLAAVLATQEYHRTDFQGVLRLKQYAVSASARKLIELQAALQRHLSPWNLMRLFMGSKITEASLRRRILLCEDNKKEEQTGRKQLAVALSGSFEHQEAVMLRKDLLLQAERKVASIRARQVKLEDLRAALHGELRLHHWESVQNAELHEAVSKYAQPVLRRRAEDEQSY</sequence>
<organism evidence="1 2">
    <name type="scientific">Elliptochloris bilobata</name>
    <dbReference type="NCBI Taxonomy" id="381761"/>
    <lineage>
        <taxon>Eukaryota</taxon>
        <taxon>Viridiplantae</taxon>
        <taxon>Chlorophyta</taxon>
        <taxon>core chlorophytes</taxon>
        <taxon>Trebouxiophyceae</taxon>
        <taxon>Trebouxiophyceae incertae sedis</taxon>
        <taxon>Elliptochloris clade</taxon>
        <taxon>Elliptochloris</taxon>
    </lineage>
</organism>
<dbReference type="AlphaFoldDB" id="A0AAW1SDJ7"/>
<dbReference type="Proteomes" id="UP001445335">
    <property type="component" value="Unassembled WGS sequence"/>
</dbReference>
<evidence type="ECO:0000313" key="2">
    <source>
        <dbReference type="Proteomes" id="UP001445335"/>
    </source>
</evidence>
<gene>
    <name evidence="1" type="ORF">WJX81_003311</name>
</gene>
<reference evidence="1 2" key="1">
    <citation type="journal article" date="2024" name="Nat. Commun.">
        <title>Phylogenomics reveals the evolutionary origins of lichenization in chlorophyte algae.</title>
        <authorList>
            <person name="Puginier C."/>
            <person name="Libourel C."/>
            <person name="Otte J."/>
            <person name="Skaloud P."/>
            <person name="Haon M."/>
            <person name="Grisel S."/>
            <person name="Petersen M."/>
            <person name="Berrin J.G."/>
            <person name="Delaux P.M."/>
            <person name="Dal Grande F."/>
            <person name="Keller J."/>
        </authorList>
    </citation>
    <scope>NUCLEOTIDE SEQUENCE [LARGE SCALE GENOMIC DNA]</scope>
    <source>
        <strain evidence="1 2">SAG 245.80</strain>
    </source>
</reference>
<accession>A0AAW1SDJ7</accession>
<evidence type="ECO:0000313" key="1">
    <source>
        <dbReference type="EMBL" id="KAK9843711.1"/>
    </source>
</evidence>
<dbReference type="EMBL" id="JALJOU010000005">
    <property type="protein sequence ID" value="KAK9843711.1"/>
    <property type="molecule type" value="Genomic_DNA"/>
</dbReference>
<comment type="caution">
    <text evidence="1">The sequence shown here is derived from an EMBL/GenBank/DDBJ whole genome shotgun (WGS) entry which is preliminary data.</text>
</comment>
<name>A0AAW1SDJ7_9CHLO</name>